<gene>
    <name evidence="4" type="ORF">ACFQZU_19465</name>
</gene>
<comment type="caution">
    <text evidence="4">The sequence shown here is derived from an EMBL/GenBank/DDBJ whole genome shotgun (WGS) entry which is preliminary data.</text>
</comment>
<reference evidence="5" key="1">
    <citation type="journal article" date="2019" name="Int. J. Syst. Evol. Microbiol.">
        <title>The Global Catalogue of Microorganisms (GCM) 10K type strain sequencing project: providing services to taxonomists for standard genome sequencing and annotation.</title>
        <authorList>
            <consortium name="The Broad Institute Genomics Platform"/>
            <consortium name="The Broad Institute Genome Sequencing Center for Infectious Disease"/>
            <person name="Wu L."/>
            <person name="Ma J."/>
        </authorList>
    </citation>
    <scope>NUCLEOTIDE SEQUENCE [LARGE SCALE GENOMIC DNA]</scope>
    <source>
        <strain evidence="5">CCUG 63369</strain>
    </source>
</reference>
<dbReference type="InterPro" id="IPR003560">
    <property type="entry name" value="DHB_DH"/>
</dbReference>
<dbReference type="PRINTS" id="PR00080">
    <property type="entry name" value="SDRFAMILY"/>
</dbReference>
<organism evidence="4 5">
    <name type="scientific">Streptomonospora algeriensis</name>
    <dbReference type="NCBI Taxonomy" id="995084"/>
    <lineage>
        <taxon>Bacteria</taxon>
        <taxon>Bacillati</taxon>
        <taxon>Actinomycetota</taxon>
        <taxon>Actinomycetes</taxon>
        <taxon>Streptosporangiales</taxon>
        <taxon>Nocardiopsidaceae</taxon>
        <taxon>Streptomonospora</taxon>
    </lineage>
</organism>
<dbReference type="Gene3D" id="3.40.50.720">
    <property type="entry name" value="NAD(P)-binding Rossmann-like Domain"/>
    <property type="match status" value="1"/>
</dbReference>
<comment type="similarity">
    <text evidence="1">Belongs to the short-chain dehydrogenases/reductases (SDR) family.</text>
</comment>
<dbReference type="SUPFAM" id="SSF51735">
    <property type="entry name" value="NAD(P)-binding Rossmann-fold domains"/>
    <property type="match status" value="1"/>
</dbReference>
<dbReference type="InterPro" id="IPR020904">
    <property type="entry name" value="Sc_DH/Rdtase_CS"/>
</dbReference>
<dbReference type="PANTHER" id="PTHR43669">
    <property type="entry name" value="5-KETO-D-GLUCONATE 5-REDUCTASE"/>
    <property type="match status" value="1"/>
</dbReference>
<dbReference type="Pfam" id="PF13561">
    <property type="entry name" value="adh_short_C2"/>
    <property type="match status" value="1"/>
</dbReference>
<dbReference type="GO" id="GO:0008667">
    <property type="term" value="F:2,3-dihydro-2,3-dihydroxybenzoate dehydrogenase activity"/>
    <property type="evidence" value="ECO:0007669"/>
    <property type="project" value="UniProtKB-EC"/>
</dbReference>
<dbReference type="InterPro" id="IPR002347">
    <property type="entry name" value="SDR_fam"/>
</dbReference>
<evidence type="ECO:0000256" key="1">
    <source>
        <dbReference type="ARBA" id="ARBA00006484"/>
    </source>
</evidence>
<dbReference type="NCBIfam" id="NF006074">
    <property type="entry name" value="PRK08220.1"/>
    <property type="match status" value="1"/>
</dbReference>
<keyword evidence="2 4" id="KW-0560">Oxidoreductase</keyword>
<dbReference type="EMBL" id="JBHTHR010000919">
    <property type="protein sequence ID" value="MFD0803483.1"/>
    <property type="molecule type" value="Genomic_DNA"/>
</dbReference>
<dbReference type="PRINTS" id="PR01397">
    <property type="entry name" value="DHBDHDRGNASE"/>
</dbReference>
<evidence type="ECO:0000256" key="3">
    <source>
        <dbReference type="NCBIfam" id="TIGR04316"/>
    </source>
</evidence>
<dbReference type="Proteomes" id="UP001596956">
    <property type="component" value="Unassembled WGS sequence"/>
</dbReference>
<dbReference type="EC" id="1.3.1.28" evidence="3"/>
<dbReference type="InterPro" id="IPR036291">
    <property type="entry name" value="NAD(P)-bd_dom_sf"/>
</dbReference>
<dbReference type="NCBIfam" id="TIGR04316">
    <property type="entry name" value="dhbA_paeA"/>
    <property type="match status" value="1"/>
</dbReference>
<proteinExistence type="inferred from homology"/>
<sequence>MSHNGIAGTVAVVTGAAGGIGRAVAARLAAEDAVVAAADVDAQGLASLVGGLHADGYKAEGYTADVRDSAAVETLFDAVERDLGPVAHTVNVAGVLATGDATDTCDARWEHLFAVNTAGVFHVCRAAARRMRPRGSGTITTVGSNAAGVPRSGMAAYGASKAAATMFTKSLGLELAPQGIRCNVVSPGSTDTPMQRGMWDGDEGARAVIAGSPERFRVGVPLGRIAAPDDIADAVCFLASSSARHITMHDLYVDGGATLRA</sequence>
<evidence type="ECO:0000256" key="2">
    <source>
        <dbReference type="ARBA" id="ARBA00023002"/>
    </source>
</evidence>
<dbReference type="PROSITE" id="PS00061">
    <property type="entry name" value="ADH_SHORT"/>
    <property type="match status" value="1"/>
</dbReference>
<dbReference type="PANTHER" id="PTHR43669:SF3">
    <property type="entry name" value="ALCOHOL DEHYDROGENASE, PUTATIVE (AFU_ORTHOLOGUE AFUA_3G03445)-RELATED"/>
    <property type="match status" value="1"/>
</dbReference>
<evidence type="ECO:0000313" key="4">
    <source>
        <dbReference type="EMBL" id="MFD0803483.1"/>
    </source>
</evidence>
<name>A0ABW3BJR4_9ACTN</name>
<evidence type="ECO:0000313" key="5">
    <source>
        <dbReference type="Proteomes" id="UP001596956"/>
    </source>
</evidence>
<protein>
    <recommendedName>
        <fullName evidence="3">2,3-dihydro-2,3-dihydroxybenzoate dehydrogenase</fullName>
        <ecNumber evidence="3">1.3.1.28</ecNumber>
    </recommendedName>
</protein>
<accession>A0ABW3BJR4</accession>
<keyword evidence="5" id="KW-1185">Reference proteome</keyword>